<evidence type="ECO:0000259" key="1">
    <source>
        <dbReference type="Pfam" id="PF00583"/>
    </source>
</evidence>
<dbReference type="Proteomes" id="UP000034329">
    <property type="component" value="Unassembled WGS sequence"/>
</dbReference>
<dbReference type="SUPFAM" id="SSF55729">
    <property type="entry name" value="Acyl-CoA N-acyltransferases (Nat)"/>
    <property type="match status" value="1"/>
</dbReference>
<dbReference type="InterPro" id="IPR000182">
    <property type="entry name" value="GNAT_dom"/>
</dbReference>
<gene>
    <name evidence="2" type="ORF">UX13_C0011G0003</name>
</gene>
<organism evidence="2 3">
    <name type="scientific">Candidatus Woesebacteria bacterium GW2011_GWB1_45_5</name>
    <dbReference type="NCBI Taxonomy" id="1618581"/>
    <lineage>
        <taxon>Bacteria</taxon>
        <taxon>Candidatus Woeseibacteriota</taxon>
    </lineage>
</organism>
<dbReference type="CDD" id="cd04301">
    <property type="entry name" value="NAT_SF"/>
    <property type="match status" value="1"/>
</dbReference>
<accession>A0A0G1MQR0</accession>
<feature type="domain" description="N-acetyltransferase" evidence="1">
    <location>
        <begin position="48"/>
        <end position="108"/>
    </location>
</feature>
<comment type="caution">
    <text evidence="2">The sequence shown here is derived from an EMBL/GenBank/DDBJ whole genome shotgun (WGS) entry which is preliminary data.</text>
</comment>
<dbReference type="GO" id="GO:0016747">
    <property type="term" value="F:acyltransferase activity, transferring groups other than amino-acyl groups"/>
    <property type="evidence" value="ECO:0007669"/>
    <property type="project" value="InterPro"/>
</dbReference>
<dbReference type="EMBL" id="LCLA01000011">
    <property type="protein sequence ID" value="KKU10462.1"/>
    <property type="molecule type" value="Genomic_DNA"/>
</dbReference>
<name>A0A0G1MQR0_9BACT</name>
<dbReference type="InterPro" id="IPR016181">
    <property type="entry name" value="Acyl_CoA_acyltransferase"/>
</dbReference>
<proteinExistence type="predicted"/>
<evidence type="ECO:0000313" key="3">
    <source>
        <dbReference type="Proteomes" id="UP000034329"/>
    </source>
</evidence>
<dbReference type="Gene3D" id="3.40.630.30">
    <property type="match status" value="1"/>
</dbReference>
<dbReference type="AlphaFoldDB" id="A0A0G1MQR0"/>
<dbReference type="Pfam" id="PF00583">
    <property type="entry name" value="Acetyltransf_1"/>
    <property type="match status" value="1"/>
</dbReference>
<sequence>MYERQTELPYFEHKTEFPNQKDQFLIAGAVDLVNHFNKSGLMLPVNLEHYTKLAKEGVLVIETNGLGVVVGTAAYTQFYENGVWEFGGWAVTEEYQHQGVGGRLVEILFWHKTHLNTVAFGNKNSGPILEKMGAVVIKNHSKLPAKAFELCLTCPKKPQVGCCDTIYSLKPIMTEIKSLKHKEEAENIGCSR</sequence>
<evidence type="ECO:0000313" key="2">
    <source>
        <dbReference type="EMBL" id="KKU10462.1"/>
    </source>
</evidence>
<reference evidence="2 3" key="1">
    <citation type="journal article" date="2015" name="Nature">
        <title>rRNA introns, odd ribosomes, and small enigmatic genomes across a large radiation of phyla.</title>
        <authorList>
            <person name="Brown C.T."/>
            <person name="Hug L.A."/>
            <person name="Thomas B.C."/>
            <person name="Sharon I."/>
            <person name="Castelle C.J."/>
            <person name="Singh A."/>
            <person name="Wilkins M.J."/>
            <person name="Williams K.H."/>
            <person name="Banfield J.F."/>
        </authorList>
    </citation>
    <scope>NUCLEOTIDE SEQUENCE [LARGE SCALE GENOMIC DNA]</scope>
</reference>
<protein>
    <recommendedName>
        <fullName evidence="1">N-acetyltransferase domain-containing protein</fullName>
    </recommendedName>
</protein>